<dbReference type="PRINTS" id="PR00081">
    <property type="entry name" value="GDHRDH"/>
</dbReference>
<keyword evidence="2" id="KW-1185">Reference proteome</keyword>
<name>A0A916U0S7_9ACTN</name>
<dbReference type="AlphaFoldDB" id="A0A916U0S7"/>
<dbReference type="InterPro" id="IPR002347">
    <property type="entry name" value="SDR_fam"/>
</dbReference>
<evidence type="ECO:0008006" key="3">
    <source>
        <dbReference type="Google" id="ProtNLM"/>
    </source>
</evidence>
<dbReference type="InterPro" id="IPR036291">
    <property type="entry name" value="NAD(P)-bd_dom_sf"/>
</dbReference>
<organism evidence="1 2">
    <name type="scientific">Hoyosella rhizosphaerae</name>
    <dbReference type="NCBI Taxonomy" id="1755582"/>
    <lineage>
        <taxon>Bacteria</taxon>
        <taxon>Bacillati</taxon>
        <taxon>Actinomycetota</taxon>
        <taxon>Actinomycetes</taxon>
        <taxon>Mycobacteriales</taxon>
        <taxon>Hoyosellaceae</taxon>
        <taxon>Hoyosella</taxon>
    </lineage>
</organism>
<gene>
    <name evidence="1" type="ORF">GCM10011410_02880</name>
</gene>
<dbReference type="Gene3D" id="3.40.50.720">
    <property type="entry name" value="NAD(P)-binding Rossmann-like Domain"/>
    <property type="match status" value="1"/>
</dbReference>
<reference evidence="1" key="2">
    <citation type="submission" date="2020-09" db="EMBL/GenBank/DDBJ databases">
        <authorList>
            <person name="Sun Q."/>
            <person name="Zhou Y."/>
        </authorList>
    </citation>
    <scope>NUCLEOTIDE SEQUENCE</scope>
    <source>
        <strain evidence="1">CGMCC 1.15478</strain>
    </source>
</reference>
<dbReference type="SUPFAM" id="SSF51735">
    <property type="entry name" value="NAD(P)-binding Rossmann-fold domains"/>
    <property type="match status" value="1"/>
</dbReference>
<reference evidence="1" key="1">
    <citation type="journal article" date="2014" name="Int. J. Syst. Evol. Microbiol.">
        <title>Complete genome sequence of Corynebacterium casei LMG S-19264T (=DSM 44701T), isolated from a smear-ripened cheese.</title>
        <authorList>
            <consortium name="US DOE Joint Genome Institute (JGI-PGF)"/>
            <person name="Walter F."/>
            <person name="Albersmeier A."/>
            <person name="Kalinowski J."/>
            <person name="Ruckert C."/>
        </authorList>
    </citation>
    <scope>NUCLEOTIDE SEQUENCE</scope>
    <source>
        <strain evidence="1">CGMCC 1.15478</strain>
    </source>
</reference>
<dbReference type="EMBL" id="BMJH01000001">
    <property type="protein sequence ID" value="GGC53944.1"/>
    <property type="molecule type" value="Genomic_DNA"/>
</dbReference>
<dbReference type="PANTHER" id="PTHR44656">
    <property type="entry name" value="DEHYDROGENASE/REDUCTASE SDR FAMILY MEMBER 12"/>
    <property type="match status" value="1"/>
</dbReference>
<dbReference type="PANTHER" id="PTHR44656:SF7">
    <property type="entry name" value="DEHYDROGENASE_REDUCTASE SDR FAMILY MEMBER 12"/>
    <property type="match status" value="1"/>
</dbReference>
<proteinExistence type="predicted"/>
<evidence type="ECO:0000313" key="2">
    <source>
        <dbReference type="Proteomes" id="UP000641514"/>
    </source>
</evidence>
<dbReference type="Proteomes" id="UP000641514">
    <property type="component" value="Unassembled WGS sequence"/>
</dbReference>
<sequence>MARAADAVLETSIVGSFTKFGLSTRRSLPQWPADPAPHSLRDHVVLVTGGGSGIGAECARQLSMLGARVLLGVRTPSKGANTAAWIRDTVPGADVDVIDVDVSDFSSVRHAARNIVANELRLDVIVHNAGVLPRERLDSNDGHEITLATHVLGPLLLTELLRPALRASQNGRVIFVSSGGMYTQRLPVEDPEYHVGVYKGATAYARTKRMQVALTPLLAQRWAGDGISAHAMHPGWANTPGVVDALPGFHKVMEPLLRDARSGADTIVWLAASHPAPSSGRFWHDRRERSQFRIPRTRHSDQDVVRLWRFCCDALELPAV</sequence>
<accession>A0A916U0S7</accession>
<dbReference type="Pfam" id="PF00106">
    <property type="entry name" value="adh_short"/>
    <property type="match status" value="1"/>
</dbReference>
<comment type="caution">
    <text evidence="1">The sequence shown here is derived from an EMBL/GenBank/DDBJ whole genome shotgun (WGS) entry which is preliminary data.</text>
</comment>
<dbReference type="InterPro" id="IPR052992">
    <property type="entry name" value="SDR_member_12"/>
</dbReference>
<protein>
    <recommendedName>
        <fullName evidence="3">Dehydrogenase</fullName>
    </recommendedName>
</protein>
<evidence type="ECO:0000313" key="1">
    <source>
        <dbReference type="EMBL" id="GGC53944.1"/>
    </source>
</evidence>